<keyword evidence="1" id="KW-0238">DNA-binding</keyword>
<proteinExistence type="predicted"/>
<evidence type="ECO:0000313" key="1">
    <source>
        <dbReference type="EMBL" id="RHI21788.1"/>
    </source>
</evidence>
<name>A0A414ZKX3_9FIRM</name>
<evidence type="ECO:0000313" key="2">
    <source>
        <dbReference type="Proteomes" id="UP000285865"/>
    </source>
</evidence>
<dbReference type="AlphaFoldDB" id="A0A414ZKX3"/>
<comment type="caution">
    <text evidence="1">The sequence shown here is derived from an EMBL/GenBank/DDBJ whole genome shotgun (WGS) entry which is preliminary data.</text>
</comment>
<gene>
    <name evidence="1" type="ORF">DW172_08960</name>
</gene>
<reference evidence="1 2" key="1">
    <citation type="submission" date="2018-08" db="EMBL/GenBank/DDBJ databases">
        <title>A genome reference for cultivated species of the human gut microbiota.</title>
        <authorList>
            <person name="Zou Y."/>
            <person name="Xue W."/>
            <person name="Luo G."/>
        </authorList>
    </citation>
    <scope>NUCLEOTIDE SEQUENCE [LARGE SCALE GENOMIC DNA]</scope>
    <source>
        <strain evidence="1 2">AM16-11</strain>
    </source>
</reference>
<organism evidence="1 2">
    <name type="scientific">Agathobacter rectalis</name>
    <dbReference type="NCBI Taxonomy" id="39491"/>
    <lineage>
        <taxon>Bacteria</taxon>
        <taxon>Bacillati</taxon>
        <taxon>Bacillota</taxon>
        <taxon>Clostridia</taxon>
        <taxon>Lachnospirales</taxon>
        <taxon>Lachnospiraceae</taxon>
        <taxon>Agathobacter</taxon>
    </lineage>
</organism>
<dbReference type="EMBL" id="QRKN01000006">
    <property type="protein sequence ID" value="RHI21788.1"/>
    <property type="molecule type" value="Genomic_DNA"/>
</dbReference>
<dbReference type="GO" id="GO:0003677">
    <property type="term" value="F:DNA binding"/>
    <property type="evidence" value="ECO:0007669"/>
    <property type="project" value="UniProtKB-KW"/>
</dbReference>
<sequence>MEYMTANQAAKLWNISQRRVQILCAEDRIPGVFKLGEAWAIPANAEKPEDTRKIKNNKKDD</sequence>
<accession>A0A414ZKX3</accession>
<dbReference type="Proteomes" id="UP000285865">
    <property type="component" value="Unassembled WGS sequence"/>
</dbReference>
<dbReference type="RefSeq" id="WP_118257691.1">
    <property type="nucleotide sequence ID" value="NZ_QRKN01000006.1"/>
</dbReference>
<protein>
    <submittedName>
        <fullName evidence="1">DNA-binding protein</fullName>
    </submittedName>
</protein>